<comment type="caution">
    <text evidence="1">The sequence shown here is derived from an EMBL/GenBank/DDBJ whole genome shotgun (WGS) entry which is preliminary data.</text>
</comment>
<organism evidence="1 2">
    <name type="scientific">Sorangium atrum</name>
    <dbReference type="NCBI Taxonomy" id="2995308"/>
    <lineage>
        <taxon>Bacteria</taxon>
        <taxon>Pseudomonadati</taxon>
        <taxon>Myxococcota</taxon>
        <taxon>Polyangia</taxon>
        <taxon>Polyangiales</taxon>
        <taxon>Polyangiaceae</taxon>
        <taxon>Sorangium</taxon>
    </lineage>
</organism>
<keyword evidence="2" id="KW-1185">Reference proteome</keyword>
<reference evidence="1 2" key="1">
    <citation type="submission" date="2023-01" db="EMBL/GenBank/DDBJ databases">
        <title>Minimal conservation of predation-associated metabolite biosynthetic gene clusters underscores biosynthetic potential of Myxococcota including descriptions for ten novel species: Archangium lansinium sp. nov., Myxococcus landrumus sp. nov., Nannocystis bai.</title>
        <authorList>
            <person name="Ahearne A."/>
            <person name="Stevens C."/>
            <person name="Dowd S."/>
        </authorList>
    </citation>
    <scope>NUCLEOTIDE SEQUENCE [LARGE SCALE GENOMIC DNA]</scope>
    <source>
        <strain evidence="1 2">WIWO2</strain>
    </source>
</reference>
<name>A0ABT5C0K3_9BACT</name>
<gene>
    <name evidence="1" type="ORF">POL72_17295</name>
</gene>
<dbReference type="Gene3D" id="2.60.120.200">
    <property type="match status" value="1"/>
</dbReference>
<dbReference type="InterPro" id="IPR013320">
    <property type="entry name" value="ConA-like_dom_sf"/>
</dbReference>
<dbReference type="EMBL" id="JAQNDK010000002">
    <property type="protein sequence ID" value="MDC0679503.1"/>
    <property type="molecule type" value="Genomic_DNA"/>
</dbReference>
<accession>A0ABT5C0K3</accession>
<evidence type="ECO:0008006" key="3">
    <source>
        <dbReference type="Google" id="ProtNLM"/>
    </source>
</evidence>
<evidence type="ECO:0000313" key="1">
    <source>
        <dbReference type="EMBL" id="MDC0679503.1"/>
    </source>
</evidence>
<sequence length="336" mass="34876">MMRIVSWRWMGWALSPIVPLVALSGGSCVFFSYEDVVASAGGAGGTGATSGGAGGTAEPCGQGGGGCGGAPPEGCDGPGSHISTCLVDDGLLARYFLDALGTDGKLVDSGPEPGLSLDVVSDGERLNLEGEAGRVGIRWMNLGGNARVEAAFPSTATPPSKLLVSKAALTLETVVSVTAAAVEGVPSRILYLGTDTGEFGKYSLSVGDPDGMGNRELLFHIYANSQTLFVGQWFIPLEELERPCVLHLVLNAAEGVVDLYVNGDVRTNAIPDRPPADFAFTWAEPTWYFVLGNSRKAGRSFRGSIQYAALYGKPLTPEQVKGNAATLAKSDDGPGM</sequence>
<proteinExistence type="predicted"/>
<dbReference type="PROSITE" id="PS51257">
    <property type="entry name" value="PROKAR_LIPOPROTEIN"/>
    <property type="match status" value="1"/>
</dbReference>
<dbReference type="SUPFAM" id="SSF49899">
    <property type="entry name" value="Concanavalin A-like lectins/glucanases"/>
    <property type="match status" value="1"/>
</dbReference>
<evidence type="ECO:0000313" key="2">
    <source>
        <dbReference type="Proteomes" id="UP001217485"/>
    </source>
</evidence>
<dbReference type="Proteomes" id="UP001217485">
    <property type="component" value="Unassembled WGS sequence"/>
</dbReference>
<dbReference type="RefSeq" id="WP_272096491.1">
    <property type="nucleotide sequence ID" value="NZ_JAQNDK010000002.1"/>
</dbReference>
<protein>
    <recommendedName>
        <fullName evidence="3">LamG domain-containing protein</fullName>
    </recommendedName>
</protein>